<evidence type="ECO:0000256" key="9">
    <source>
        <dbReference type="ARBA" id="ARBA00023225"/>
    </source>
</evidence>
<evidence type="ECO:0000256" key="6">
    <source>
        <dbReference type="ARBA" id="ARBA00022490"/>
    </source>
</evidence>
<dbReference type="RefSeq" id="WP_186940277.1">
    <property type="nucleotide sequence ID" value="NZ_JACOGA010000001.1"/>
</dbReference>
<comment type="caution">
    <text evidence="12">The sequence shown here is derived from an EMBL/GenBank/DDBJ whole genome shotgun (WGS) entry which is preliminary data.</text>
</comment>
<keyword evidence="13" id="KW-1185">Reference proteome</keyword>
<dbReference type="SUPFAM" id="SSF160527">
    <property type="entry name" value="V-type ATPase subunit E-like"/>
    <property type="match status" value="1"/>
</dbReference>
<dbReference type="Pfam" id="PF02108">
    <property type="entry name" value="FliH"/>
    <property type="match status" value="1"/>
</dbReference>
<name>A0ABR6Y6P9_9BURK</name>
<keyword evidence="6" id="KW-0963">Cytoplasm</keyword>
<comment type="subcellular location">
    <subcellularLocation>
        <location evidence="2">Cytoplasm</location>
    </subcellularLocation>
</comment>
<keyword evidence="5" id="KW-0813">Transport</keyword>
<evidence type="ECO:0000313" key="12">
    <source>
        <dbReference type="EMBL" id="MBC3872291.1"/>
    </source>
</evidence>
<evidence type="ECO:0000313" key="13">
    <source>
        <dbReference type="Proteomes" id="UP000624279"/>
    </source>
</evidence>
<dbReference type="PANTHER" id="PTHR34982:SF1">
    <property type="entry name" value="FLAGELLAR ASSEMBLY PROTEIN FLIH"/>
    <property type="match status" value="1"/>
</dbReference>
<evidence type="ECO:0000256" key="2">
    <source>
        <dbReference type="ARBA" id="ARBA00004496"/>
    </source>
</evidence>
<dbReference type="InterPro" id="IPR051472">
    <property type="entry name" value="T3SS_Stator/FliH"/>
</dbReference>
<comment type="similarity">
    <text evidence="3">Belongs to the FliH family.</text>
</comment>
<evidence type="ECO:0000256" key="7">
    <source>
        <dbReference type="ARBA" id="ARBA00022795"/>
    </source>
</evidence>
<evidence type="ECO:0000256" key="4">
    <source>
        <dbReference type="ARBA" id="ARBA00016507"/>
    </source>
</evidence>
<dbReference type="InterPro" id="IPR000563">
    <property type="entry name" value="Flag_FliH"/>
</dbReference>
<dbReference type="Proteomes" id="UP000624279">
    <property type="component" value="Unassembled WGS sequence"/>
</dbReference>
<evidence type="ECO:0000256" key="3">
    <source>
        <dbReference type="ARBA" id="ARBA00006602"/>
    </source>
</evidence>
<keyword evidence="7" id="KW-1005">Bacterial flagellum biogenesis</keyword>
<keyword evidence="12" id="KW-0969">Cilium</keyword>
<proteinExistence type="inferred from homology"/>
<dbReference type="InterPro" id="IPR018035">
    <property type="entry name" value="Flagellar_FliH/T3SS_HrpE"/>
</dbReference>
<reference evidence="12 13" key="1">
    <citation type="submission" date="2020-08" db="EMBL/GenBank/DDBJ databases">
        <title>Novel species isolated from subtropical streams in China.</title>
        <authorList>
            <person name="Lu H."/>
        </authorList>
    </citation>
    <scope>NUCLEOTIDE SEQUENCE [LARGE SCALE GENOMIC DNA]</scope>
    <source>
        <strain evidence="12 13">LX15W</strain>
    </source>
</reference>
<keyword evidence="8" id="KW-0653">Protein transport</keyword>
<keyword evidence="9" id="KW-1006">Bacterial flagellum protein export</keyword>
<organism evidence="12 13">
    <name type="scientific">Undibacterium flavidum</name>
    <dbReference type="NCBI Taxonomy" id="2762297"/>
    <lineage>
        <taxon>Bacteria</taxon>
        <taxon>Pseudomonadati</taxon>
        <taxon>Pseudomonadota</taxon>
        <taxon>Betaproteobacteria</taxon>
        <taxon>Burkholderiales</taxon>
        <taxon>Oxalobacteraceae</taxon>
        <taxon>Undibacterium</taxon>
    </lineage>
</organism>
<keyword evidence="12" id="KW-0282">Flagellum</keyword>
<protein>
    <recommendedName>
        <fullName evidence="4">Flagellar assembly protein FliH</fullName>
    </recommendedName>
</protein>
<dbReference type="EMBL" id="JACOGA010000001">
    <property type="protein sequence ID" value="MBC3872291.1"/>
    <property type="molecule type" value="Genomic_DNA"/>
</dbReference>
<evidence type="ECO:0000256" key="5">
    <source>
        <dbReference type="ARBA" id="ARBA00022448"/>
    </source>
</evidence>
<accession>A0ABR6Y6P9</accession>
<comment type="function">
    <text evidence="1">Needed for flagellar regrowth and assembly.</text>
</comment>
<keyword evidence="12" id="KW-0966">Cell projection</keyword>
<evidence type="ECO:0000259" key="11">
    <source>
        <dbReference type="Pfam" id="PF02108"/>
    </source>
</evidence>
<evidence type="ECO:0000256" key="10">
    <source>
        <dbReference type="SAM" id="Coils"/>
    </source>
</evidence>
<dbReference type="PANTHER" id="PTHR34982">
    <property type="entry name" value="YOP PROTEINS TRANSLOCATION PROTEIN L"/>
    <property type="match status" value="1"/>
</dbReference>
<feature type="domain" description="Flagellar assembly protein FliH/Type III secretion system HrpE" evidence="11">
    <location>
        <begin position="85"/>
        <end position="210"/>
    </location>
</feature>
<evidence type="ECO:0000256" key="8">
    <source>
        <dbReference type="ARBA" id="ARBA00022927"/>
    </source>
</evidence>
<feature type="coiled-coil region" evidence="10">
    <location>
        <begin position="75"/>
        <end position="106"/>
    </location>
</feature>
<evidence type="ECO:0000256" key="1">
    <source>
        <dbReference type="ARBA" id="ARBA00003041"/>
    </source>
</evidence>
<sequence>MSSALPKEQQTAFQRWEMTSFGDARPAQIERASQAAKVSLAEIAAIKEQARNEAYTTAYKEAYALGYQEGQQAGALEMQSQLRDALETLEVLKENFKHQLAQAHNDIGQDLIALAVDLASAMTKHQFEYDAESITAIVKESIELLPVIHQPAQIFLHPEDLQLIKNLLGDALEKDGWRLNQDSHLTRGGCRIETAQNLIDATYETRWARLSAALTMHQRSGHAKHTS</sequence>
<gene>
    <name evidence="12" type="ORF">H8K55_01720</name>
</gene>
<keyword evidence="10" id="KW-0175">Coiled coil</keyword>
<dbReference type="PRINTS" id="PR01003">
    <property type="entry name" value="FLGFLIH"/>
</dbReference>